<dbReference type="EMBL" id="JAAIKT010000051">
    <property type="protein sequence ID" value="NEW74985.1"/>
    <property type="molecule type" value="Genomic_DNA"/>
</dbReference>
<sequence>MAITKKDVEAAIAQYDRTIEQANLERAQFIARAADDMPQKDIIEATGYSRETVRRLTREGQEALARTATEPADPGSST</sequence>
<comment type="caution">
    <text evidence="3">The sequence shown here is derived from an EMBL/GenBank/DDBJ whole genome shotgun (WGS) entry which is preliminary data.</text>
</comment>
<reference evidence="3" key="1">
    <citation type="submission" date="2020-02" db="EMBL/GenBank/DDBJ databases">
        <title>A new Streptomyces sp. for controlling soil-borne diseases.</title>
        <authorList>
            <person name="Li X."/>
            <person name="Tian Y."/>
            <person name="Gao K."/>
        </authorList>
    </citation>
    <scope>NUCLEOTIDE SEQUENCE [LARGE SCALE GENOMIC DNA]</scope>
    <source>
        <strain evidence="3">0250</strain>
    </source>
</reference>
<protein>
    <submittedName>
        <fullName evidence="3">Helix-turn-helix domain-containing protein</fullName>
    </submittedName>
</protein>
<dbReference type="Proteomes" id="UP000476310">
    <property type="component" value="Unassembled WGS sequence"/>
</dbReference>
<proteinExistence type="predicted"/>
<evidence type="ECO:0000313" key="3">
    <source>
        <dbReference type="EMBL" id="NEW74985.1"/>
    </source>
</evidence>
<accession>A0A6G4ANS0</accession>
<evidence type="ECO:0000313" key="4">
    <source>
        <dbReference type="Proteomes" id="UP000476310"/>
    </source>
</evidence>
<gene>
    <name evidence="3" type="ORF">G4H13_32635</name>
</gene>
<evidence type="ECO:0000256" key="1">
    <source>
        <dbReference type="SAM" id="Coils"/>
    </source>
</evidence>
<keyword evidence="1" id="KW-0175">Coiled coil</keyword>
<evidence type="ECO:0000256" key="2">
    <source>
        <dbReference type="SAM" id="MobiDB-lite"/>
    </source>
</evidence>
<dbReference type="AlphaFoldDB" id="A0A6G4ANS0"/>
<feature type="region of interest" description="Disordered" evidence="2">
    <location>
        <begin position="59"/>
        <end position="78"/>
    </location>
</feature>
<dbReference type="RefSeq" id="WP_164432996.1">
    <property type="nucleotide sequence ID" value="NZ_JAAIKT010000051.1"/>
</dbReference>
<organism evidence="3 4">
    <name type="scientific">Streptomyces rhizosphaericus</name>
    <dbReference type="NCBI Taxonomy" id="114699"/>
    <lineage>
        <taxon>Bacteria</taxon>
        <taxon>Bacillati</taxon>
        <taxon>Actinomycetota</taxon>
        <taxon>Actinomycetes</taxon>
        <taxon>Kitasatosporales</taxon>
        <taxon>Streptomycetaceae</taxon>
        <taxon>Streptomyces</taxon>
        <taxon>Streptomyces violaceusniger group</taxon>
    </lineage>
</organism>
<name>A0A6G4ANS0_9ACTN</name>
<feature type="coiled-coil region" evidence="1">
    <location>
        <begin position="5"/>
        <end position="32"/>
    </location>
</feature>
<keyword evidence="4" id="KW-1185">Reference proteome</keyword>